<dbReference type="GO" id="GO:0004644">
    <property type="term" value="F:phosphoribosylglycinamide formyltransferase activity"/>
    <property type="evidence" value="ECO:0007669"/>
    <property type="project" value="UniProtKB-UniRule"/>
</dbReference>
<feature type="binding site" evidence="4">
    <location>
        <position position="112"/>
    </location>
    <ligand>
        <name>(6R)-10-formyltetrahydrofolate</name>
        <dbReference type="ChEBI" id="CHEBI:195366"/>
    </ligand>
</feature>
<dbReference type="InterPro" id="IPR036477">
    <property type="entry name" value="Formyl_transf_N_sf"/>
</dbReference>
<accession>C0VZJ7</accession>
<dbReference type="InterPro" id="IPR004607">
    <property type="entry name" value="GART"/>
</dbReference>
<dbReference type="Proteomes" id="UP000010301">
    <property type="component" value="Unassembled WGS sequence"/>
</dbReference>
<dbReference type="Gene3D" id="3.40.50.170">
    <property type="entry name" value="Formyl transferase, N-terminal domain"/>
    <property type="match status" value="1"/>
</dbReference>
<feature type="binding site" evidence="4">
    <location>
        <begin position="17"/>
        <end position="19"/>
    </location>
    <ligand>
        <name>N(1)-(5-phospho-beta-D-ribosyl)glycinamide</name>
        <dbReference type="ChEBI" id="CHEBI:143788"/>
    </ligand>
</feature>
<evidence type="ECO:0000256" key="2">
    <source>
        <dbReference type="ARBA" id="ARBA00022679"/>
    </source>
</evidence>
<dbReference type="GO" id="GO:0005829">
    <property type="term" value="C:cytosol"/>
    <property type="evidence" value="ECO:0007669"/>
    <property type="project" value="TreeGrafter"/>
</dbReference>
<dbReference type="SUPFAM" id="SSF53328">
    <property type="entry name" value="Formyltransferase"/>
    <property type="match status" value="1"/>
</dbReference>
<evidence type="ECO:0000259" key="5">
    <source>
        <dbReference type="Pfam" id="PF00551"/>
    </source>
</evidence>
<keyword evidence="7" id="KW-1185">Reference proteome</keyword>
<evidence type="ECO:0000313" key="7">
    <source>
        <dbReference type="Proteomes" id="UP000010301"/>
    </source>
</evidence>
<keyword evidence="3 4" id="KW-0658">Purine biosynthesis</keyword>
<dbReference type="PANTHER" id="PTHR43369:SF2">
    <property type="entry name" value="PHOSPHORIBOSYLGLYCINAMIDE FORMYLTRANSFERASE"/>
    <property type="match status" value="1"/>
</dbReference>
<dbReference type="UniPathway" id="UPA00074">
    <property type="reaction ID" value="UER00126"/>
</dbReference>
<comment type="catalytic activity">
    <reaction evidence="4">
        <text>N(1)-(5-phospho-beta-D-ribosyl)glycinamide + (6R)-10-formyltetrahydrofolate = N(2)-formyl-N(1)-(5-phospho-beta-D-ribosyl)glycinamide + (6S)-5,6,7,8-tetrahydrofolate + H(+)</text>
        <dbReference type="Rhea" id="RHEA:15053"/>
        <dbReference type="ChEBI" id="CHEBI:15378"/>
        <dbReference type="ChEBI" id="CHEBI:57453"/>
        <dbReference type="ChEBI" id="CHEBI:143788"/>
        <dbReference type="ChEBI" id="CHEBI:147286"/>
        <dbReference type="ChEBI" id="CHEBI:195366"/>
        <dbReference type="EC" id="2.1.2.2"/>
    </reaction>
</comment>
<feature type="active site" description="Proton donor" evidence="4">
    <location>
        <position position="114"/>
    </location>
</feature>
<name>C0VZJ7_9ACTO</name>
<dbReference type="FunFam" id="3.40.50.170:FF:000008">
    <property type="entry name" value="Phosphoribosylglycinamide formyltransferase"/>
    <property type="match status" value="1"/>
</dbReference>
<feature type="binding site" evidence="4">
    <location>
        <position position="70"/>
    </location>
    <ligand>
        <name>(6R)-10-formyltetrahydrofolate</name>
        <dbReference type="ChEBI" id="CHEBI:195366"/>
    </ligand>
</feature>
<sequence>MTLSPRKRLVVLVSGSGTNLQALMDACENPTYGCEVVAVGADRAGTYGCERAENAGIPTFVCSVKDYAERADWDRALTALVKEYQPDLIVSAGFLKLLGQEFLSEFDGRVVNTHNSLLPAFAGINGPKDALEYGVKYAGATLFFVDPGIDTGRIIAQTIVPVYGDDTEGALLERIQVAERAQLVEYVGKLMVNGWTTIGRWVEIN</sequence>
<proteinExistence type="inferred from homology"/>
<dbReference type="EMBL" id="ACFG01000029">
    <property type="protein sequence ID" value="EEH64116.1"/>
    <property type="molecule type" value="Genomic_DNA"/>
</dbReference>
<dbReference type="STRING" id="525245.HMPREF0044_0587"/>
<dbReference type="NCBIfam" id="TIGR00639">
    <property type="entry name" value="PurN"/>
    <property type="match status" value="1"/>
</dbReference>
<dbReference type="GO" id="GO:0006189">
    <property type="term" value="P:'de novo' IMP biosynthetic process"/>
    <property type="evidence" value="ECO:0007669"/>
    <property type="project" value="UniProtKB-UniRule"/>
</dbReference>
<evidence type="ECO:0000256" key="1">
    <source>
        <dbReference type="ARBA" id="ARBA00005054"/>
    </source>
</evidence>
<evidence type="ECO:0000256" key="3">
    <source>
        <dbReference type="ARBA" id="ARBA00022755"/>
    </source>
</evidence>
<keyword evidence="2 4" id="KW-0808">Transferase</keyword>
<dbReference type="CDD" id="cd08645">
    <property type="entry name" value="FMT_core_GART"/>
    <property type="match status" value="1"/>
</dbReference>
<dbReference type="Pfam" id="PF00551">
    <property type="entry name" value="Formyl_trans_N"/>
    <property type="match status" value="1"/>
</dbReference>
<feature type="binding site" evidence="4">
    <location>
        <begin position="95"/>
        <end position="98"/>
    </location>
    <ligand>
        <name>(6R)-10-formyltetrahydrofolate</name>
        <dbReference type="ChEBI" id="CHEBI:195366"/>
    </ligand>
</feature>
<dbReference type="HAMAP" id="MF_01930">
    <property type="entry name" value="PurN"/>
    <property type="match status" value="1"/>
</dbReference>
<gene>
    <name evidence="4 6" type="primary">purN</name>
    <name evidence="6" type="ORF">HMPREF0044_0587</name>
</gene>
<dbReference type="EC" id="2.1.2.2" evidence="4"/>
<comment type="similarity">
    <text evidence="4">Belongs to the GART family.</text>
</comment>
<dbReference type="PANTHER" id="PTHR43369">
    <property type="entry name" value="PHOSPHORIBOSYLGLYCINAMIDE FORMYLTRANSFERASE"/>
    <property type="match status" value="1"/>
</dbReference>
<reference evidence="6 7" key="1">
    <citation type="submission" date="2009-01" db="EMBL/GenBank/DDBJ databases">
        <authorList>
            <person name="Qin X."/>
            <person name="Bachman B."/>
            <person name="Battles P."/>
            <person name="Bell A."/>
            <person name="Bess C."/>
            <person name="Bickham C."/>
            <person name="Chaboub L."/>
            <person name="Chen D."/>
            <person name="Coyle M."/>
            <person name="Deiros D.R."/>
            <person name="Dinh H."/>
            <person name="Forbes L."/>
            <person name="Fowler G."/>
            <person name="Francisco L."/>
            <person name="Fu Q."/>
            <person name="Gubbala S."/>
            <person name="Hale W."/>
            <person name="Han Y."/>
            <person name="Hemphill L."/>
            <person name="Highlander S.K."/>
            <person name="Hirani K."/>
            <person name="Hogues M."/>
            <person name="Jackson L."/>
            <person name="Jakkamsetti A."/>
            <person name="Javaid M."/>
            <person name="Jiang H."/>
            <person name="Korchina V."/>
            <person name="Kovar C."/>
            <person name="Lara F."/>
            <person name="Lee S."/>
            <person name="Mata R."/>
            <person name="Mathew T."/>
            <person name="Moen C."/>
            <person name="Morales K."/>
            <person name="Munidasa M."/>
            <person name="Nazareth L."/>
            <person name="Ngo R."/>
            <person name="Nguyen L."/>
            <person name="Okwuonu G."/>
            <person name="Ongeri F."/>
            <person name="Patil S."/>
            <person name="Petrosino J."/>
            <person name="Pham C."/>
            <person name="Pham P."/>
            <person name="Pu L.-L."/>
            <person name="Puazo M."/>
            <person name="Raj R."/>
            <person name="Reid J."/>
            <person name="Rouhana J."/>
            <person name="Saada N."/>
            <person name="Shang Y."/>
            <person name="Simmons D."/>
            <person name="Thornton R."/>
            <person name="Warren J."/>
            <person name="Weissenberger G."/>
            <person name="Zhang J."/>
            <person name="Zhang L."/>
            <person name="Zhou C."/>
            <person name="Zhu D."/>
            <person name="Muzny D."/>
            <person name="Worley K."/>
            <person name="Gibbs R."/>
        </authorList>
    </citation>
    <scope>NUCLEOTIDE SEQUENCE [LARGE SCALE GENOMIC DNA]</scope>
    <source>
        <strain evidence="6 7">DSM 15436</strain>
    </source>
</reference>
<dbReference type="RefSeq" id="WP_006546047.1">
    <property type="nucleotide sequence ID" value="NZ_DS999539.1"/>
</dbReference>
<comment type="pathway">
    <text evidence="1 4">Purine metabolism; IMP biosynthesis via de novo pathway; N(2)-formyl-N(1)-(5-phospho-D-ribosyl)glycinamide from N(1)-(5-phospho-D-ribosyl)glycinamide (10-formyl THF route): step 1/1.</text>
</comment>
<comment type="caution">
    <text evidence="6">The sequence shown here is derived from an EMBL/GenBank/DDBJ whole genome shotgun (WGS) entry which is preliminary data.</text>
</comment>
<comment type="function">
    <text evidence="4">Catalyzes the transfer of a formyl group from 10-formyltetrahydrofolate to 5-phospho-ribosyl-glycinamide (GAR), producing 5-phospho-ribosyl-N-formylglycinamide (FGAR) and tetrahydrofolate.</text>
</comment>
<feature type="site" description="Raises pKa of active site His" evidence="4">
    <location>
        <position position="150"/>
    </location>
</feature>
<feature type="domain" description="Formyl transferase N-terminal" evidence="5">
    <location>
        <begin position="7"/>
        <end position="185"/>
    </location>
</feature>
<dbReference type="HOGENOM" id="CLU_038395_1_0_11"/>
<organism evidence="6 7">
    <name type="scientific">Gleimia coleocanis DSM 15436</name>
    <dbReference type="NCBI Taxonomy" id="525245"/>
    <lineage>
        <taxon>Bacteria</taxon>
        <taxon>Bacillati</taxon>
        <taxon>Actinomycetota</taxon>
        <taxon>Actinomycetes</taxon>
        <taxon>Actinomycetales</taxon>
        <taxon>Actinomycetaceae</taxon>
        <taxon>Gleimia</taxon>
    </lineage>
</organism>
<dbReference type="OrthoDB" id="9806170at2"/>
<evidence type="ECO:0000313" key="6">
    <source>
        <dbReference type="EMBL" id="EEH64116.1"/>
    </source>
</evidence>
<dbReference type="InterPro" id="IPR002376">
    <property type="entry name" value="Formyl_transf_N"/>
</dbReference>
<evidence type="ECO:0000256" key="4">
    <source>
        <dbReference type="HAMAP-Rule" id="MF_01930"/>
    </source>
</evidence>
<dbReference type="AlphaFoldDB" id="C0VZJ7"/>
<dbReference type="eggNOG" id="COG0299">
    <property type="taxonomic scope" value="Bacteria"/>
</dbReference>
<protein>
    <recommendedName>
        <fullName evidence="4">Phosphoribosylglycinamide formyltransferase</fullName>
        <ecNumber evidence="4">2.1.2.2</ecNumber>
    </recommendedName>
    <alternativeName>
        <fullName evidence="4">5'-phosphoribosylglycinamide transformylase</fullName>
    </alternativeName>
    <alternativeName>
        <fullName evidence="4">GAR transformylase</fullName>
        <shortName evidence="4">GART</shortName>
    </alternativeName>
</protein>